<protein>
    <recommendedName>
        <fullName evidence="3">BrnT family toxin</fullName>
    </recommendedName>
</protein>
<sequence length="100" mass="10878">MWDEPNRQRNLKPEPEGHGLDFMAVEAGFDLSSALFVPAAPGRDGRPRFLALGLFGERLRALVFAPLGSEAISLISFRRASAKERKVCHDAQGECSAPLG</sequence>
<dbReference type="AlphaFoldDB" id="A0A3S2VJS5"/>
<comment type="caution">
    <text evidence="1">The sequence shown here is derived from an EMBL/GenBank/DDBJ whole genome shotgun (WGS) entry which is preliminary data.</text>
</comment>
<accession>A0A3S2VJS5</accession>
<gene>
    <name evidence="1" type="ORF">EOE48_23100</name>
</gene>
<proteinExistence type="predicted"/>
<dbReference type="InterPro" id="IPR038573">
    <property type="entry name" value="BrnT_sf"/>
</dbReference>
<dbReference type="RefSeq" id="WP_127733239.1">
    <property type="nucleotide sequence ID" value="NZ_SACP01000030.1"/>
</dbReference>
<dbReference type="Pfam" id="PF04365">
    <property type="entry name" value="BrnT_toxin"/>
    <property type="match status" value="1"/>
</dbReference>
<dbReference type="InterPro" id="IPR007460">
    <property type="entry name" value="BrnT_toxin"/>
</dbReference>
<reference evidence="1 2" key="1">
    <citation type="submission" date="2019-01" db="EMBL/GenBank/DDBJ databases">
        <authorList>
            <person name="Chen W.-M."/>
        </authorList>
    </citation>
    <scope>NUCLEOTIDE SEQUENCE [LARGE SCALE GENOMIC DNA]</scope>
    <source>
        <strain evidence="1 2">TER-1</strain>
    </source>
</reference>
<dbReference type="EMBL" id="SACP01000030">
    <property type="protein sequence ID" value="RVU14463.1"/>
    <property type="molecule type" value="Genomic_DNA"/>
</dbReference>
<evidence type="ECO:0000313" key="1">
    <source>
        <dbReference type="EMBL" id="RVU14463.1"/>
    </source>
</evidence>
<dbReference type="OrthoDB" id="839663at2"/>
<evidence type="ECO:0008006" key="3">
    <source>
        <dbReference type="Google" id="ProtNLM"/>
    </source>
</evidence>
<evidence type="ECO:0000313" key="2">
    <source>
        <dbReference type="Proteomes" id="UP000286997"/>
    </source>
</evidence>
<dbReference type="Proteomes" id="UP000286997">
    <property type="component" value="Unassembled WGS sequence"/>
</dbReference>
<organism evidence="1 2">
    <name type="scientific">Methylobacterium oryzihabitans</name>
    <dbReference type="NCBI Taxonomy" id="2499852"/>
    <lineage>
        <taxon>Bacteria</taxon>
        <taxon>Pseudomonadati</taxon>
        <taxon>Pseudomonadota</taxon>
        <taxon>Alphaproteobacteria</taxon>
        <taxon>Hyphomicrobiales</taxon>
        <taxon>Methylobacteriaceae</taxon>
        <taxon>Methylobacterium</taxon>
    </lineage>
</organism>
<keyword evidence="2" id="KW-1185">Reference proteome</keyword>
<dbReference type="Gene3D" id="3.10.450.530">
    <property type="entry name" value="Ribonuclease toxin, BrnT, of type II toxin-antitoxin system"/>
    <property type="match status" value="1"/>
</dbReference>
<name>A0A3S2VJS5_9HYPH</name>